<feature type="site" description="Positions MEP for the nucleophilic attack" evidence="14">
    <location>
        <position position="202"/>
    </location>
</feature>
<dbReference type="NCBIfam" id="TIGR00453">
    <property type="entry name" value="ispD"/>
    <property type="match status" value="1"/>
</dbReference>
<comment type="similarity">
    <text evidence="14">In the C-terminal section; belongs to the IspF family.</text>
</comment>
<dbReference type="EC" id="2.7.7.60" evidence="14"/>
<dbReference type="NCBIfam" id="NF006899">
    <property type="entry name" value="PRK09382.1"/>
    <property type="match status" value="1"/>
</dbReference>
<comment type="similarity">
    <text evidence="14">In the N-terminal section; belongs to the IspD/TarI cytidylyltransferase family. IspD subfamily.</text>
</comment>
<dbReference type="HAMAP" id="MF_01520">
    <property type="entry name" value="IspDF"/>
    <property type="match status" value="1"/>
</dbReference>
<comment type="pathway">
    <text evidence="4 14">Isoprenoid biosynthesis; isopentenyl diphosphate biosynthesis via DXP pathway; isopentenyl diphosphate from 1-deoxy-D-xylulose 5-phosphate: step 4/6.</text>
</comment>
<comment type="similarity">
    <text evidence="7">Belongs to the IspD/TarI cytidylyltransferase family. IspD subfamily.</text>
</comment>
<comment type="cofactor">
    <cofactor evidence="3 14">
        <name>a divalent metal cation</name>
        <dbReference type="ChEBI" id="CHEBI:60240"/>
    </cofactor>
</comment>
<dbReference type="InterPro" id="IPR003526">
    <property type="entry name" value="MECDP_synthase"/>
</dbReference>
<keyword evidence="10 14" id="KW-0479">Metal-binding</keyword>
<accession>A0ABS8CJZ4</accession>
<dbReference type="InterPro" id="IPR034683">
    <property type="entry name" value="IspD/TarI"/>
</dbReference>
<dbReference type="PROSITE" id="PS01350">
    <property type="entry name" value="ISPF"/>
    <property type="match status" value="1"/>
</dbReference>
<comment type="function">
    <text evidence="14">Bifunctional enzyme that catalyzes the formation of 4-diphosphocytidyl-2-C-methyl-D-erythritol from CTP and 2-C-methyl-D-erythritol 4-phosphate (MEP) (IspD), and catalyzes the conversion of 4-diphosphocytidyl-2-C-methyl-D-erythritol 2-phosphate (CDP-ME2P) to 2-C-methyl-D-erythritol 2,4-cyclodiphosphate (ME-CPP) with a corresponding release of cytidine 5-monophosphate (CMP) (IspF).</text>
</comment>
<sequence>MPPSARTLVLITAAGRGSRAGEGLPKQWRMLAGKPVLAHSVAAFAGLPLVVTIHPEDRARAEACLPGVTLIEGGGTRAESVRNALEAMQDQGYDRVLIHDGARPLVSPALIARLIEALDHGPAAAPGLAVTDALWRGEADQVAGLAPREGLYRAQTPQAFLFDAILAAHRADPSGEAADDVALARAAGLAVTITEGEEDNLKLTWPGDFARAEAILARRKGAEAMDIRMGNGYDVHAFTEGNQLWLCGISVPHDKGLLGHSDADVGMHALTDAIYGALAEGDIGRHFPPSDPQWKGAASDIFLDHAVKLAASRGYTIGNCDVTLVCERPKIGPHAAAMQARLAEIIGCEPGRVSVKATTSERLGFTGREEGIASIATVVLVQK</sequence>
<keyword evidence="17" id="KW-1185">Reference proteome</keyword>
<feature type="site" description="Transition state stabilizer" evidence="14">
    <location>
        <position position="19"/>
    </location>
</feature>
<evidence type="ECO:0000256" key="2">
    <source>
        <dbReference type="ARBA" id="ARBA00001282"/>
    </source>
</evidence>
<evidence type="ECO:0000313" key="16">
    <source>
        <dbReference type="EMBL" id="MCB5409712.1"/>
    </source>
</evidence>
<name>A0ABS8CJZ4_9RHOB</name>
<comment type="caution">
    <text evidence="14">Lacks conserved residue(s) required for the propagation of feature annotation.</text>
</comment>
<feature type="binding site" evidence="14">
    <location>
        <position position="368"/>
    </location>
    <ligand>
        <name>4-CDP-2-C-methyl-D-erythritol 2-phosphate</name>
        <dbReference type="ChEBI" id="CHEBI:57919"/>
    </ligand>
</feature>
<dbReference type="SUPFAM" id="SSF53448">
    <property type="entry name" value="Nucleotide-diphospho-sugar transferases"/>
    <property type="match status" value="1"/>
</dbReference>
<dbReference type="NCBIfam" id="TIGR00151">
    <property type="entry name" value="ispF"/>
    <property type="match status" value="1"/>
</dbReference>
<evidence type="ECO:0000256" key="9">
    <source>
        <dbReference type="ARBA" id="ARBA00022695"/>
    </source>
</evidence>
<dbReference type="Pfam" id="PF01128">
    <property type="entry name" value="IspD"/>
    <property type="match status" value="1"/>
</dbReference>
<evidence type="ECO:0000256" key="14">
    <source>
        <dbReference type="HAMAP-Rule" id="MF_01520"/>
    </source>
</evidence>
<feature type="binding site" evidence="14">
    <location>
        <position position="268"/>
    </location>
    <ligand>
        <name>a divalent metal cation</name>
        <dbReference type="ChEBI" id="CHEBI:60240"/>
    </ligand>
</feature>
<feature type="binding site" evidence="14">
    <location>
        <begin position="282"/>
        <end position="284"/>
    </location>
    <ligand>
        <name>4-CDP-2-C-methyl-D-erythritol 2-phosphate</name>
        <dbReference type="ChEBI" id="CHEBI:57919"/>
    </ligand>
</feature>
<comment type="caution">
    <text evidence="16">The sequence shown here is derived from an EMBL/GenBank/DDBJ whole genome shotgun (WGS) entry which is preliminary data.</text>
</comment>
<feature type="binding site" evidence="14">
    <location>
        <position position="236"/>
    </location>
    <ligand>
        <name>a divalent metal cation</name>
        <dbReference type="ChEBI" id="CHEBI:60240"/>
    </ligand>
</feature>
<dbReference type="InterPro" id="IPR036571">
    <property type="entry name" value="MECDP_synthase_sf"/>
</dbReference>
<reference evidence="16 17" key="1">
    <citation type="submission" date="2020-07" db="EMBL/GenBank/DDBJ databases">
        <title>Pseudogemmobacter sp. nov., isolated from poultry manure in Taiwan.</title>
        <authorList>
            <person name="Lin S.-Y."/>
            <person name="Tang Y.-S."/>
            <person name="Young C.-C."/>
        </authorList>
    </citation>
    <scope>NUCLEOTIDE SEQUENCE [LARGE SCALE GENOMIC DNA]</scope>
    <source>
        <strain evidence="16 17">CC-YST710</strain>
    </source>
</reference>
<keyword evidence="12 14" id="KW-0456">Lyase</keyword>
<protein>
    <recommendedName>
        <fullName evidence="14">Bifunctional enzyme IspD/IspF</fullName>
    </recommendedName>
    <domain>
        <recommendedName>
            <fullName evidence="14">2-C-methyl-D-erythritol 4-phosphate cytidylyltransferase</fullName>
            <ecNumber evidence="14">2.7.7.60</ecNumber>
        </recommendedName>
        <alternativeName>
            <fullName evidence="14">4-diphosphocytidyl-2C-methyl-D-erythritol synthase</fullName>
        </alternativeName>
        <alternativeName>
            <fullName evidence="14">MEP cytidylyltransferase</fullName>
            <shortName evidence="14">MCT</shortName>
        </alternativeName>
    </domain>
    <domain>
        <recommendedName>
            <fullName evidence="14">2-C-methyl-D-erythritol 2,4-cyclodiphosphate synthase</fullName>
            <shortName evidence="14">MECDP-synthase</shortName>
            <shortName evidence="14">MECPP-synthase</shortName>
            <shortName evidence="14">MECPS</shortName>
            <ecNumber evidence="14">4.6.1.12</ecNumber>
        </recommendedName>
    </domain>
</protein>
<feature type="binding site" evidence="14">
    <location>
        <begin position="260"/>
        <end position="261"/>
    </location>
    <ligand>
        <name>4-CDP-2-C-methyl-D-erythritol 2-phosphate</name>
        <dbReference type="ChEBI" id="CHEBI:57919"/>
    </ligand>
</feature>
<evidence type="ECO:0000256" key="11">
    <source>
        <dbReference type="ARBA" id="ARBA00023229"/>
    </source>
</evidence>
<feature type="site" description="Transition state stabilizer" evidence="14">
    <location>
        <position position="260"/>
    </location>
</feature>
<comment type="catalytic activity">
    <reaction evidence="2 14">
        <text>2-C-methyl-D-erythritol 4-phosphate + CTP + H(+) = 4-CDP-2-C-methyl-D-erythritol + diphosphate</text>
        <dbReference type="Rhea" id="RHEA:13429"/>
        <dbReference type="ChEBI" id="CHEBI:15378"/>
        <dbReference type="ChEBI" id="CHEBI:33019"/>
        <dbReference type="ChEBI" id="CHEBI:37563"/>
        <dbReference type="ChEBI" id="CHEBI:57823"/>
        <dbReference type="ChEBI" id="CHEBI:58262"/>
        <dbReference type="EC" id="2.7.7.60"/>
    </reaction>
</comment>
<proteinExistence type="inferred from homology"/>
<feature type="site" description="Transition state stabilizer" evidence="14">
    <location>
        <position position="359"/>
    </location>
</feature>
<dbReference type="EMBL" id="JACDXX010000005">
    <property type="protein sequence ID" value="MCB5409712.1"/>
    <property type="molecule type" value="Genomic_DNA"/>
</dbReference>
<evidence type="ECO:0000256" key="12">
    <source>
        <dbReference type="ARBA" id="ARBA00023239"/>
    </source>
</evidence>
<dbReference type="GO" id="GO:0008685">
    <property type="term" value="F:2-C-methyl-D-erythritol 2,4-cyclodiphosphate synthase activity"/>
    <property type="evidence" value="ECO:0007669"/>
    <property type="project" value="UniProtKB-EC"/>
</dbReference>
<dbReference type="SUPFAM" id="SSF69765">
    <property type="entry name" value="IpsF-like"/>
    <property type="match status" value="1"/>
</dbReference>
<feature type="region of interest" description="2-C-methyl-D-erythritol 2,4-cyclodiphosphate synthase" evidence="14">
    <location>
        <begin position="228"/>
        <end position="383"/>
    </location>
</feature>
<feature type="region of interest" description="2-C-methyl-D-erythritol 4-phosphate cytidylyltransferase" evidence="14">
    <location>
        <begin position="1"/>
        <end position="227"/>
    </location>
</feature>
<evidence type="ECO:0000256" key="8">
    <source>
        <dbReference type="ARBA" id="ARBA00022679"/>
    </source>
</evidence>
<feature type="binding site" evidence="14">
    <location>
        <position position="365"/>
    </location>
    <ligand>
        <name>4-CDP-2-C-methyl-D-erythritol 2-phosphate</name>
        <dbReference type="ChEBI" id="CHEBI:57919"/>
    </ligand>
</feature>
<dbReference type="Proteomes" id="UP001198571">
    <property type="component" value="Unassembled WGS sequence"/>
</dbReference>
<keyword evidence="8 14" id="KW-0808">Transferase</keyword>
<keyword evidence="9 14" id="KW-0548">Nucleotidyltransferase</keyword>
<dbReference type="InterPro" id="IPR020555">
    <property type="entry name" value="MECDP_synthase_CS"/>
</dbReference>
<evidence type="ECO:0000256" key="5">
    <source>
        <dbReference type="ARBA" id="ARBA00004787"/>
    </source>
</evidence>
<dbReference type="CDD" id="cd02516">
    <property type="entry name" value="CDP-ME_synthetase"/>
    <property type="match status" value="1"/>
</dbReference>
<dbReference type="GO" id="GO:0050518">
    <property type="term" value="F:2-C-methyl-D-erythritol 4-phosphate cytidylyltransferase activity"/>
    <property type="evidence" value="ECO:0007669"/>
    <property type="project" value="UniProtKB-EC"/>
</dbReference>
<evidence type="ECO:0000256" key="10">
    <source>
        <dbReference type="ARBA" id="ARBA00022723"/>
    </source>
</evidence>
<dbReference type="InterPro" id="IPR029044">
    <property type="entry name" value="Nucleotide-diphossugar_trans"/>
</dbReference>
<dbReference type="CDD" id="cd00554">
    <property type="entry name" value="MECDP_synthase"/>
    <property type="match status" value="1"/>
</dbReference>
<gene>
    <name evidence="14" type="primary">ispDF</name>
    <name evidence="16" type="ORF">H0485_06825</name>
</gene>
<evidence type="ECO:0000259" key="15">
    <source>
        <dbReference type="Pfam" id="PF02542"/>
    </source>
</evidence>
<dbReference type="Pfam" id="PF02542">
    <property type="entry name" value="YgbB"/>
    <property type="match status" value="1"/>
</dbReference>
<dbReference type="EC" id="4.6.1.12" evidence="14"/>
<dbReference type="Gene3D" id="3.30.1330.50">
    <property type="entry name" value="2-C-methyl-D-erythritol 2,4-cyclodiphosphate synthase"/>
    <property type="match status" value="1"/>
</dbReference>
<dbReference type="InterPro" id="IPR001228">
    <property type="entry name" value="IspD"/>
</dbReference>
<keyword evidence="11 14" id="KW-0414">Isoprene biosynthesis</keyword>
<dbReference type="HAMAP" id="MF_00107">
    <property type="entry name" value="IspF"/>
    <property type="match status" value="1"/>
</dbReference>
<dbReference type="PANTHER" id="PTHR43181:SF1">
    <property type="entry name" value="2-C-METHYL-D-ERYTHRITOL 2,4-CYCLODIPHOSPHATE SYNTHASE, CHLOROPLASTIC"/>
    <property type="match status" value="1"/>
</dbReference>
<dbReference type="InterPro" id="IPR018294">
    <property type="entry name" value="ISPD_synthase_CS"/>
</dbReference>
<feature type="binding site" evidence="14">
    <location>
        <begin position="358"/>
        <end position="361"/>
    </location>
    <ligand>
        <name>4-CDP-2-C-methyl-D-erythritol 2-phosphate</name>
        <dbReference type="ChEBI" id="CHEBI:57919"/>
    </ligand>
</feature>
<evidence type="ECO:0000256" key="13">
    <source>
        <dbReference type="ARBA" id="ARBA00023268"/>
    </source>
</evidence>
<feature type="binding site" evidence="14">
    <location>
        <begin position="234"/>
        <end position="236"/>
    </location>
    <ligand>
        <name>4-CDP-2-C-methyl-D-erythritol 2-phosphate</name>
        <dbReference type="ChEBI" id="CHEBI:57919"/>
    </ligand>
</feature>
<evidence type="ECO:0000256" key="6">
    <source>
        <dbReference type="ARBA" id="ARBA00008480"/>
    </source>
</evidence>
<evidence type="ECO:0000256" key="3">
    <source>
        <dbReference type="ARBA" id="ARBA00001968"/>
    </source>
</evidence>
<feature type="site" description="Transition state stabilizer" evidence="14">
    <location>
        <position position="26"/>
    </location>
</feature>
<feature type="site" description="Positions MEP for the nucleophilic attack" evidence="14">
    <location>
        <position position="148"/>
    </location>
</feature>
<evidence type="ECO:0000256" key="1">
    <source>
        <dbReference type="ARBA" id="ARBA00000200"/>
    </source>
</evidence>
<keyword evidence="13 14" id="KW-0511">Multifunctional enzyme</keyword>
<comment type="catalytic activity">
    <reaction evidence="1 14">
        <text>4-CDP-2-C-methyl-D-erythritol 2-phosphate = 2-C-methyl-D-erythritol 2,4-cyclic diphosphate + CMP</text>
        <dbReference type="Rhea" id="RHEA:23864"/>
        <dbReference type="ChEBI" id="CHEBI:57919"/>
        <dbReference type="ChEBI" id="CHEBI:58483"/>
        <dbReference type="ChEBI" id="CHEBI:60377"/>
        <dbReference type="EC" id="4.6.1.12"/>
    </reaction>
</comment>
<organism evidence="16 17">
    <name type="scientific">Pseudogemmobacter faecipullorum</name>
    <dbReference type="NCBI Taxonomy" id="2755041"/>
    <lineage>
        <taxon>Bacteria</taxon>
        <taxon>Pseudomonadati</taxon>
        <taxon>Pseudomonadota</taxon>
        <taxon>Alphaproteobacteria</taxon>
        <taxon>Rhodobacterales</taxon>
        <taxon>Paracoccaceae</taxon>
        <taxon>Pseudogemmobacter</taxon>
    </lineage>
</organism>
<evidence type="ECO:0000256" key="4">
    <source>
        <dbReference type="ARBA" id="ARBA00004709"/>
    </source>
</evidence>
<comment type="pathway">
    <text evidence="5 14">Isoprenoid biosynthesis; isopentenyl diphosphate biosynthesis via DXP pathway; isopentenyl diphosphate from 1-deoxy-D-xylulose 5-phosphate: step 2/6.</text>
</comment>
<dbReference type="Gene3D" id="3.90.550.10">
    <property type="entry name" value="Spore Coat Polysaccharide Biosynthesis Protein SpsA, Chain A"/>
    <property type="match status" value="1"/>
</dbReference>
<feature type="binding site" evidence="14">
    <location>
        <position position="234"/>
    </location>
    <ligand>
        <name>a divalent metal cation</name>
        <dbReference type="ChEBI" id="CHEBI:60240"/>
    </ligand>
</feature>
<dbReference type="PANTHER" id="PTHR43181">
    <property type="entry name" value="2-C-METHYL-D-ERYTHRITOL 2,4-CYCLODIPHOSPHATE SYNTHASE, CHLOROPLASTIC"/>
    <property type="match status" value="1"/>
</dbReference>
<dbReference type="PROSITE" id="PS01295">
    <property type="entry name" value="ISPD"/>
    <property type="match status" value="1"/>
</dbReference>
<evidence type="ECO:0000313" key="17">
    <source>
        <dbReference type="Proteomes" id="UP001198571"/>
    </source>
</evidence>
<comment type="similarity">
    <text evidence="6">Belongs to the IspF family.</text>
</comment>
<dbReference type="InterPro" id="IPR026596">
    <property type="entry name" value="IspD/F"/>
</dbReference>
<feature type="domain" description="2-C-methyl-D-erythritol 2,4-cyclodiphosphate synthase" evidence="15">
    <location>
        <begin position="227"/>
        <end position="380"/>
    </location>
</feature>
<dbReference type="HAMAP" id="MF_00108">
    <property type="entry name" value="IspD"/>
    <property type="match status" value="1"/>
</dbReference>
<evidence type="ECO:0000256" key="7">
    <source>
        <dbReference type="ARBA" id="ARBA00009789"/>
    </source>
</evidence>